<evidence type="ECO:0000313" key="4">
    <source>
        <dbReference type="Proteomes" id="UP000199126"/>
    </source>
</evidence>
<dbReference type="PANTHER" id="PTHR30576:SF0">
    <property type="entry name" value="UNDECAPRENYL-PHOSPHATE N-ACETYLGALACTOSAMINYL 1-PHOSPHATE TRANSFERASE-RELATED"/>
    <property type="match status" value="1"/>
</dbReference>
<dbReference type="GO" id="GO:0016780">
    <property type="term" value="F:phosphotransferase activity, for other substituted phosphate groups"/>
    <property type="evidence" value="ECO:0007669"/>
    <property type="project" value="TreeGrafter"/>
</dbReference>
<feature type="transmembrane region" description="Helical" evidence="1">
    <location>
        <begin position="88"/>
        <end position="110"/>
    </location>
</feature>
<keyword evidence="4" id="KW-1185">Reference proteome</keyword>
<dbReference type="Pfam" id="PF02397">
    <property type="entry name" value="Bac_transf"/>
    <property type="match status" value="1"/>
</dbReference>
<feature type="transmembrane region" description="Helical" evidence="1">
    <location>
        <begin position="122"/>
        <end position="145"/>
    </location>
</feature>
<evidence type="ECO:0000259" key="2">
    <source>
        <dbReference type="Pfam" id="PF02397"/>
    </source>
</evidence>
<dbReference type="Proteomes" id="UP000199126">
    <property type="component" value="Unassembled WGS sequence"/>
</dbReference>
<dbReference type="PANTHER" id="PTHR30576">
    <property type="entry name" value="COLANIC BIOSYNTHESIS UDP-GLUCOSE LIPID CARRIER TRANSFERASE"/>
    <property type="match status" value="1"/>
</dbReference>
<evidence type="ECO:0000256" key="1">
    <source>
        <dbReference type="SAM" id="Phobius"/>
    </source>
</evidence>
<gene>
    <name evidence="3" type="ORF">SAMN04487948_13612</name>
</gene>
<proteinExistence type="predicted"/>
<feature type="domain" description="Bacterial sugar transferase" evidence="2">
    <location>
        <begin position="329"/>
        <end position="504"/>
    </location>
</feature>
<reference evidence="4" key="1">
    <citation type="submission" date="2016-10" db="EMBL/GenBank/DDBJ databases">
        <authorList>
            <person name="Varghese N."/>
            <person name="Submissions S."/>
        </authorList>
    </citation>
    <scope>NUCLEOTIDE SEQUENCE [LARGE SCALE GENOMIC DNA]</scope>
    <source>
        <strain evidence="4">CGMCC 1.10121</strain>
    </source>
</reference>
<protein>
    <submittedName>
        <fullName evidence="3">Sugar transferase involved in LPS biosynthesis (Colanic, teichoic acid)</fullName>
    </submittedName>
</protein>
<feature type="transmembrane region" description="Helical" evidence="1">
    <location>
        <begin position="50"/>
        <end position="68"/>
    </location>
</feature>
<evidence type="ECO:0000313" key="3">
    <source>
        <dbReference type="EMBL" id="SEP29490.1"/>
    </source>
</evidence>
<organism evidence="3 4">
    <name type="scientific">Halogranum amylolyticum</name>
    <dbReference type="NCBI Taxonomy" id="660520"/>
    <lineage>
        <taxon>Archaea</taxon>
        <taxon>Methanobacteriati</taxon>
        <taxon>Methanobacteriota</taxon>
        <taxon>Stenosarchaea group</taxon>
        <taxon>Halobacteria</taxon>
        <taxon>Halobacteriales</taxon>
        <taxon>Haloferacaceae</taxon>
    </lineage>
</organism>
<dbReference type="InterPro" id="IPR003362">
    <property type="entry name" value="Bact_transf"/>
</dbReference>
<keyword evidence="3" id="KW-0808">Transferase</keyword>
<dbReference type="AlphaFoldDB" id="A0A1H8WP78"/>
<dbReference type="EMBL" id="FODV01000036">
    <property type="protein sequence ID" value="SEP29490.1"/>
    <property type="molecule type" value="Genomic_DNA"/>
</dbReference>
<sequence length="521" mass="58729">MTKLIFIQPFYNCFSLLCANNRFPNMFIRRVTIANVPNGALVPASWRYRLLSFTGVAIVVTVALSVANLRSIQELAMVVPIYNRLTPIVIPVSRVETKLPVVLLVVLLALSPLYKPQPRHVLDILSVAVKRVFVATFCLATIGYFDYTYQLPRPVLILMSVLLVGSIPAWFVLIRKQASTRNCAVIVGDSPEQIAAVYSELTVPVFGYVTFNPHQRSQNLVRADGGLQSYSQVPDESDNPIPDELKCLGGLARLEQILISYSADTVILAFSHPDREEFFGTLETCAKLGVTTKAHRDLHNSVLTRNKPGYSELIDIDLDPWDWQDRVLKRIFDLLFAGSVLLVLSPLLILAAIAIKMEDEGPIFYTQERTSTLGETFSILKFRSMTPGKEDTNPGEETNRVTCTGKILRKTHIDEIPQLLAILQGKMSAVGPRPAWTDEEAHLQSETPEWRKRWFVKPGLTGLAQINDITSTQASQKIQYDIKYIRRQSLWFDIQIVSKQLLMVAEDVVELFVRMIRGRRE</sequence>
<accession>A0A1H8WP78</accession>
<keyword evidence="1" id="KW-0812">Transmembrane</keyword>
<keyword evidence="1" id="KW-0472">Membrane</keyword>
<keyword evidence="1" id="KW-1133">Transmembrane helix</keyword>
<feature type="transmembrane region" description="Helical" evidence="1">
    <location>
        <begin position="334"/>
        <end position="355"/>
    </location>
</feature>
<name>A0A1H8WP78_9EURY</name>
<feature type="transmembrane region" description="Helical" evidence="1">
    <location>
        <begin position="151"/>
        <end position="173"/>
    </location>
</feature>